<evidence type="ECO:0000313" key="1">
    <source>
        <dbReference type="EMBL" id="CAA6825860.1"/>
    </source>
</evidence>
<name>A0A6S6U9A7_9GAMM</name>
<reference evidence="1" key="1">
    <citation type="submission" date="2020-01" db="EMBL/GenBank/DDBJ databases">
        <authorList>
            <person name="Meier V. D."/>
            <person name="Meier V D."/>
        </authorList>
    </citation>
    <scope>NUCLEOTIDE SEQUENCE</scope>
    <source>
        <strain evidence="1">HLG_WM_MAG_07</strain>
    </source>
</reference>
<dbReference type="AlphaFoldDB" id="A0A6S6U9A7"/>
<gene>
    <name evidence="1" type="ORF">HELGO_WM8048</name>
</gene>
<proteinExistence type="predicted"/>
<organism evidence="1">
    <name type="scientific">uncultured Thiotrichaceae bacterium</name>
    <dbReference type="NCBI Taxonomy" id="298394"/>
    <lineage>
        <taxon>Bacteria</taxon>
        <taxon>Pseudomonadati</taxon>
        <taxon>Pseudomonadota</taxon>
        <taxon>Gammaproteobacteria</taxon>
        <taxon>Thiotrichales</taxon>
        <taxon>Thiotrichaceae</taxon>
        <taxon>environmental samples</taxon>
    </lineage>
</organism>
<accession>A0A6S6U9A7</accession>
<dbReference type="EMBL" id="CACVAY010000129">
    <property type="protein sequence ID" value="CAA6825860.1"/>
    <property type="molecule type" value="Genomic_DNA"/>
</dbReference>
<sequence length="36" mass="4029">MCIDPSDYSFIEFDKLHRACQVLNSLQEGGTAHESS</sequence>
<protein>
    <submittedName>
        <fullName evidence="1">Uncharacterized protein</fullName>
    </submittedName>
</protein>